<dbReference type="GO" id="GO:0016887">
    <property type="term" value="F:ATP hydrolysis activity"/>
    <property type="evidence" value="ECO:0007669"/>
    <property type="project" value="InterPro"/>
</dbReference>
<comment type="caution">
    <text evidence="5">The sequence shown here is derived from an EMBL/GenBank/DDBJ whole genome shotgun (WGS) entry which is preliminary data.</text>
</comment>
<comment type="similarity">
    <text evidence="1">Belongs to the AAA ATPase family.</text>
</comment>
<gene>
    <name evidence="5" type="ORF">MiSe_87490</name>
</gene>
<keyword evidence="2" id="KW-0547">Nucleotide-binding</keyword>
<dbReference type="SUPFAM" id="SSF52540">
    <property type="entry name" value="P-loop containing nucleoside triphosphate hydrolases"/>
    <property type="match status" value="1"/>
</dbReference>
<dbReference type="SMART" id="SM00382">
    <property type="entry name" value="AAA"/>
    <property type="match status" value="1"/>
</dbReference>
<keyword evidence="3" id="KW-0067">ATP-binding</keyword>
<organism evidence="5 6">
    <name type="scientific">Microseira wollei NIES-4236</name>
    <dbReference type="NCBI Taxonomy" id="2530354"/>
    <lineage>
        <taxon>Bacteria</taxon>
        <taxon>Bacillati</taxon>
        <taxon>Cyanobacteriota</taxon>
        <taxon>Cyanophyceae</taxon>
        <taxon>Oscillatoriophycideae</taxon>
        <taxon>Aerosakkonematales</taxon>
        <taxon>Aerosakkonemataceae</taxon>
        <taxon>Microseira</taxon>
    </lineage>
</organism>
<evidence type="ECO:0000256" key="2">
    <source>
        <dbReference type="ARBA" id="ARBA00022741"/>
    </source>
</evidence>
<dbReference type="Proteomes" id="UP001050975">
    <property type="component" value="Unassembled WGS sequence"/>
</dbReference>
<dbReference type="InterPro" id="IPR003959">
    <property type="entry name" value="ATPase_AAA_core"/>
</dbReference>
<dbReference type="InterPro" id="IPR003593">
    <property type="entry name" value="AAA+_ATPase"/>
</dbReference>
<evidence type="ECO:0000256" key="3">
    <source>
        <dbReference type="ARBA" id="ARBA00022840"/>
    </source>
</evidence>
<dbReference type="CDD" id="cd19481">
    <property type="entry name" value="RecA-like_protease"/>
    <property type="match status" value="1"/>
</dbReference>
<evidence type="ECO:0000259" key="4">
    <source>
        <dbReference type="SMART" id="SM00382"/>
    </source>
</evidence>
<reference evidence="5" key="1">
    <citation type="submission" date="2019-10" db="EMBL/GenBank/DDBJ databases">
        <title>Draft genome sequece of Microseira wollei NIES-4236.</title>
        <authorList>
            <person name="Yamaguchi H."/>
            <person name="Suzuki S."/>
            <person name="Kawachi M."/>
        </authorList>
    </citation>
    <scope>NUCLEOTIDE SEQUENCE</scope>
    <source>
        <strain evidence="5">NIES-4236</strain>
    </source>
</reference>
<dbReference type="RefSeq" id="WP_226593223.1">
    <property type="nucleotide sequence ID" value="NZ_BLAY01000270.1"/>
</dbReference>
<dbReference type="InterPro" id="IPR050221">
    <property type="entry name" value="26S_Proteasome_ATPase"/>
</dbReference>
<dbReference type="PANTHER" id="PTHR23073">
    <property type="entry name" value="26S PROTEASOME REGULATORY SUBUNIT"/>
    <property type="match status" value="1"/>
</dbReference>
<dbReference type="Gene3D" id="3.40.50.300">
    <property type="entry name" value="P-loop containing nucleotide triphosphate hydrolases"/>
    <property type="match status" value="1"/>
</dbReference>
<name>A0AAV3XNM1_9CYAN</name>
<dbReference type="EMBL" id="BLAY01000270">
    <property type="protein sequence ID" value="GET43923.1"/>
    <property type="molecule type" value="Genomic_DNA"/>
</dbReference>
<dbReference type="Pfam" id="PF00004">
    <property type="entry name" value="AAA"/>
    <property type="match status" value="1"/>
</dbReference>
<protein>
    <submittedName>
        <fullName evidence="5">AAA ATPase, central region</fullName>
    </submittedName>
</protein>
<accession>A0AAV3XNM1</accession>
<keyword evidence="6" id="KW-1185">Reference proteome</keyword>
<feature type="domain" description="AAA+ ATPase" evidence="4">
    <location>
        <begin position="121"/>
        <end position="253"/>
    </location>
</feature>
<sequence length="342" mass="39341">MARADLLKKLFQSYQRRDDRAFREAGEEIIQEERKKHHPVVANELEQVMKNGLTEPNTKVGFTSFEPSPRDSDRGIPLLETKWPNRYLDDLVLDKEIRNTLERLMREFREWEVLEANGLLPVRRVLFCGPSGCGKTAAAEAIAAEIGLRLLYVRFDAVVSSLLGETAANLRKVFDYAQRGQWVIFFDEFDAIGRSRDDPTEHGEIKLVVNSYLEIVDNFSGRSLVIAATNFEQALDPAAWRRFDEVIRFEKPTNEQLQHLIRKRLAPTKFNDSQVDKIVNQLCGYTYADAERVCLDIRKLCVIRGESKVKTEDITEAISRYSYRQAILKKAFSIPVPIVDKE</sequence>
<evidence type="ECO:0000256" key="1">
    <source>
        <dbReference type="ARBA" id="ARBA00006914"/>
    </source>
</evidence>
<proteinExistence type="inferred from homology"/>
<evidence type="ECO:0000313" key="5">
    <source>
        <dbReference type="EMBL" id="GET43923.1"/>
    </source>
</evidence>
<dbReference type="InterPro" id="IPR027417">
    <property type="entry name" value="P-loop_NTPase"/>
</dbReference>
<dbReference type="AlphaFoldDB" id="A0AAV3XNM1"/>
<dbReference type="GO" id="GO:0005524">
    <property type="term" value="F:ATP binding"/>
    <property type="evidence" value="ECO:0007669"/>
    <property type="project" value="UniProtKB-KW"/>
</dbReference>
<evidence type="ECO:0000313" key="6">
    <source>
        <dbReference type="Proteomes" id="UP001050975"/>
    </source>
</evidence>